<feature type="transmembrane region" description="Helical" evidence="1">
    <location>
        <begin position="27"/>
        <end position="47"/>
    </location>
</feature>
<evidence type="ECO:0000313" key="2">
    <source>
        <dbReference type="EMBL" id="PNH00424.1"/>
    </source>
</evidence>
<reference evidence="2 3" key="1">
    <citation type="journal article" date="2017" name="Mol. Biol. Evol.">
        <title>The 4-celled Tetrabaena socialis nuclear genome reveals the essential components for genetic control of cell number at the origin of multicellularity in the volvocine lineage.</title>
        <authorList>
            <person name="Featherston J."/>
            <person name="Arakaki Y."/>
            <person name="Hanschen E.R."/>
            <person name="Ferris P.J."/>
            <person name="Michod R.E."/>
            <person name="Olson B.J.S.C."/>
            <person name="Nozaki H."/>
            <person name="Durand P.M."/>
        </authorList>
    </citation>
    <scope>NUCLEOTIDE SEQUENCE [LARGE SCALE GENOMIC DNA]</scope>
    <source>
        <strain evidence="2 3">NIES-571</strain>
    </source>
</reference>
<dbReference type="EMBL" id="PGGS01001417">
    <property type="protein sequence ID" value="PNH00424.1"/>
    <property type="molecule type" value="Genomic_DNA"/>
</dbReference>
<dbReference type="Proteomes" id="UP000236333">
    <property type="component" value="Unassembled WGS sequence"/>
</dbReference>
<organism evidence="2 3">
    <name type="scientific">Tetrabaena socialis</name>
    <dbReference type="NCBI Taxonomy" id="47790"/>
    <lineage>
        <taxon>Eukaryota</taxon>
        <taxon>Viridiplantae</taxon>
        <taxon>Chlorophyta</taxon>
        <taxon>core chlorophytes</taxon>
        <taxon>Chlorophyceae</taxon>
        <taxon>CS clade</taxon>
        <taxon>Chlamydomonadales</taxon>
        <taxon>Tetrabaenaceae</taxon>
        <taxon>Tetrabaena</taxon>
    </lineage>
</organism>
<protein>
    <submittedName>
        <fullName evidence="2">Uncharacterized protein</fullName>
    </submittedName>
</protein>
<proteinExistence type="predicted"/>
<dbReference type="AlphaFoldDB" id="A0A2J7ZJH8"/>
<keyword evidence="1" id="KW-0812">Transmembrane</keyword>
<accession>A0A2J7ZJH8</accession>
<keyword evidence="1" id="KW-0472">Membrane</keyword>
<comment type="caution">
    <text evidence="2">The sequence shown here is derived from an EMBL/GenBank/DDBJ whole genome shotgun (WGS) entry which is preliminary data.</text>
</comment>
<gene>
    <name evidence="2" type="ORF">TSOC_013754</name>
</gene>
<evidence type="ECO:0000256" key="1">
    <source>
        <dbReference type="SAM" id="Phobius"/>
    </source>
</evidence>
<feature type="transmembrane region" description="Helical" evidence="1">
    <location>
        <begin position="207"/>
        <end position="226"/>
    </location>
</feature>
<keyword evidence="1" id="KW-1133">Transmembrane helix</keyword>
<keyword evidence="3" id="KW-1185">Reference proteome</keyword>
<sequence>MSARRVRLHFLVKASLVLGDEDTRADFVAVVQMLALTLLGLLAWPAALGQNIDYQAGPTLVRFLGKSANFQVFPHIYYADNSIQLRFGKLEERTPSNQSVIKHSIPSVAAAEMYNLQWTLYTSLGNSTTTILTFMNYAYHNNTGVQTMPVGISRSNTNTITLKLPNPAPNATTVYYDPVLGTGYVNPPPPPRPPSPPLPPFPSPGSAAGLHVTLWAALAAFLLVLLSMRVA</sequence>
<name>A0A2J7ZJH8_9CHLO</name>
<evidence type="ECO:0000313" key="3">
    <source>
        <dbReference type="Proteomes" id="UP000236333"/>
    </source>
</evidence>